<name>A0A8A4TMB0_SULCO</name>
<dbReference type="KEGG" id="scor:J3U87_33905"/>
<reference evidence="1" key="1">
    <citation type="submission" date="2021-03" db="EMBL/GenBank/DDBJ databases">
        <title>Acanthopleuribacteraceae sp. M133.</title>
        <authorList>
            <person name="Wang G."/>
        </authorList>
    </citation>
    <scope>NUCLEOTIDE SEQUENCE</scope>
    <source>
        <strain evidence="1">M133</strain>
    </source>
</reference>
<organism evidence="1 2">
    <name type="scientific">Sulfidibacter corallicola</name>
    <dbReference type="NCBI Taxonomy" id="2818388"/>
    <lineage>
        <taxon>Bacteria</taxon>
        <taxon>Pseudomonadati</taxon>
        <taxon>Acidobacteriota</taxon>
        <taxon>Holophagae</taxon>
        <taxon>Acanthopleuribacterales</taxon>
        <taxon>Acanthopleuribacteraceae</taxon>
        <taxon>Sulfidibacter</taxon>
    </lineage>
</organism>
<protein>
    <submittedName>
        <fullName evidence="1">DUF4276 family protein</fullName>
    </submittedName>
</protein>
<dbReference type="EMBL" id="CP071793">
    <property type="protein sequence ID" value="QTD50607.1"/>
    <property type="molecule type" value="Genomic_DNA"/>
</dbReference>
<dbReference type="InterPro" id="IPR025455">
    <property type="entry name" value="DUF4276"/>
</dbReference>
<evidence type="ECO:0000313" key="1">
    <source>
        <dbReference type="EMBL" id="QTD50607.1"/>
    </source>
</evidence>
<accession>A0A8A4TMB0</accession>
<dbReference type="RefSeq" id="WP_237380447.1">
    <property type="nucleotide sequence ID" value="NZ_CP071793.1"/>
</dbReference>
<gene>
    <name evidence="1" type="ORF">J3U87_33905</name>
</gene>
<proteinExistence type="predicted"/>
<keyword evidence="2" id="KW-1185">Reference proteome</keyword>
<dbReference type="Pfam" id="PF14103">
    <property type="entry name" value="DUF4276"/>
    <property type="match status" value="1"/>
</dbReference>
<dbReference type="AlphaFoldDB" id="A0A8A4TMB0"/>
<dbReference type="Proteomes" id="UP000663929">
    <property type="component" value="Chromosome"/>
</dbReference>
<evidence type="ECO:0000313" key="2">
    <source>
        <dbReference type="Proteomes" id="UP000663929"/>
    </source>
</evidence>
<sequence length="231" mass="26130">MNPVEVYLLVEGQTERTFARESLAPALASQGVYLHPTLVGTPGHKGGDVRFERARKDIARLLKQRNDTFVTTMLDFFRIDPKWPGRERISDLAKAGTKLDPGRKAEIIEAETRAVLEDSLPRYGVGRRFIPYFAMHEFEALLFSDPAILSEITEIDERKIRKALSQFETPEHINEAKGPSKYLMAWLPGYKKVAMGNRIAAAIGMATMRDRCPHFHAWLLRLASLPRSPQG</sequence>